<reference evidence="1 2" key="1">
    <citation type="submission" date="2020-07" db="EMBL/GenBank/DDBJ databases">
        <title>Genomic Encyclopedia of Type Strains, Phase IV (KMG-V): Genome sequencing to study the core and pangenomes of soil and plant-associated prokaryotes.</title>
        <authorList>
            <person name="Whitman W."/>
        </authorList>
    </citation>
    <scope>NUCLEOTIDE SEQUENCE [LARGE SCALE GENOMIC DNA]</scope>
    <source>
        <strain evidence="1 2">M8UP30</strain>
    </source>
</reference>
<dbReference type="EMBL" id="JACCCV010000002">
    <property type="protein sequence ID" value="NYF53693.1"/>
    <property type="molecule type" value="Genomic_DNA"/>
</dbReference>
<dbReference type="Proteomes" id="UP000534186">
    <property type="component" value="Unassembled WGS sequence"/>
</dbReference>
<accession>A0A7Y9NRL3</accession>
<organism evidence="1 2">
    <name type="scientific">Tunturiibacter lichenicola</name>
    <dbReference type="NCBI Taxonomy" id="2051959"/>
    <lineage>
        <taxon>Bacteria</taxon>
        <taxon>Pseudomonadati</taxon>
        <taxon>Acidobacteriota</taxon>
        <taxon>Terriglobia</taxon>
        <taxon>Terriglobales</taxon>
        <taxon>Acidobacteriaceae</taxon>
        <taxon>Tunturiibacter</taxon>
    </lineage>
</organism>
<dbReference type="Pfam" id="PF05176">
    <property type="entry name" value="ATP-synt_10"/>
    <property type="match status" value="1"/>
</dbReference>
<comment type="caution">
    <text evidence="1">The sequence shown here is derived from an EMBL/GenBank/DDBJ whole genome shotgun (WGS) entry which is preliminary data.</text>
</comment>
<evidence type="ECO:0000313" key="1">
    <source>
        <dbReference type="EMBL" id="NYF53693.1"/>
    </source>
</evidence>
<dbReference type="PANTHER" id="PTHR28106:SF1">
    <property type="entry name" value="MITOCHONDRIAL ATPASE COMPLEX SUBUNIT ATP10"/>
    <property type="match status" value="1"/>
</dbReference>
<proteinExistence type="predicted"/>
<dbReference type="AlphaFoldDB" id="A0A7Y9NRL3"/>
<dbReference type="InterPro" id="IPR007849">
    <property type="entry name" value="ATP10"/>
</dbReference>
<evidence type="ECO:0000313" key="2">
    <source>
        <dbReference type="Proteomes" id="UP000534186"/>
    </source>
</evidence>
<name>A0A7Y9NRL3_9BACT</name>
<evidence type="ECO:0008006" key="3">
    <source>
        <dbReference type="Google" id="ProtNLM"/>
    </source>
</evidence>
<dbReference type="PANTHER" id="PTHR28106">
    <property type="entry name" value="MITOCHONDRIAL ATPASE COMPLEX SUBUNIT ATP10"/>
    <property type="match status" value="1"/>
</dbReference>
<protein>
    <recommendedName>
        <fullName evidence="3">ATP10 protein</fullName>
    </recommendedName>
</protein>
<gene>
    <name evidence="1" type="ORF">HDF12_004092</name>
</gene>
<sequence>MRTTFGGAVWRLTLGILLAGWFVPSPAGQVATVRIPSFQGTTFAGRPVSLPQQLKGGVGVLVLGFSKSSGDVCKGWGQRLAQSYRDSHDVMYFQMPVLESVPQLIRGMVVKSIKSGVPEAEQPHFLPVFSHEAEWRTIARYSSAEDAYVLVVDGQGGVRWQTSGKVTDTGFEALKQRVETVRAQSARE</sequence>